<dbReference type="InterPro" id="IPR002156">
    <property type="entry name" value="RNaseH_domain"/>
</dbReference>
<dbReference type="EMBL" id="WHWC01000014">
    <property type="protein sequence ID" value="KAG8369332.1"/>
    <property type="molecule type" value="Genomic_DNA"/>
</dbReference>
<sequence length="303" mass="33319">MRWISAEGEDVLNAVRLDGGESVVDVLDGHVSTGEVHHSLDADHVVHSIGDVKGEIGGGSASAPGDVAKRRVVSHHSFHSIKEVIDAILGLGREELEGEDDPRRVIVRGGCLEDLVYHLHFMFVTAMCCVVCLVNRFEGALALPTERLRVNGNSEIEKSEKQPSLGCGLGKDGDNNCKRSRKRERGTTLHEQEQLFDLSIALVILALASGVGRVLKLVDKEIRDLLLEYGSTQLDIHIGRLDYVVELIQEQNENSIGFLGLPKVAFQISLGDIMIMEAEMLALREGLQLAWNQRFDNIVVETD</sequence>
<evidence type="ECO:0000259" key="1">
    <source>
        <dbReference type="Pfam" id="PF13456"/>
    </source>
</evidence>
<accession>A0AAV6WP40</accession>
<evidence type="ECO:0000313" key="2">
    <source>
        <dbReference type="EMBL" id="KAG8369332.1"/>
    </source>
</evidence>
<name>A0AAV6WP40_9LAMI</name>
<dbReference type="GO" id="GO:0004523">
    <property type="term" value="F:RNA-DNA hybrid ribonuclease activity"/>
    <property type="evidence" value="ECO:0007669"/>
    <property type="project" value="InterPro"/>
</dbReference>
<gene>
    <name evidence="2" type="ORF">BUALT_Bualt14G0000400</name>
</gene>
<dbReference type="AlphaFoldDB" id="A0AAV6WP40"/>
<protein>
    <recommendedName>
        <fullName evidence="1">RNase H type-1 domain-containing protein</fullName>
    </recommendedName>
</protein>
<evidence type="ECO:0000313" key="3">
    <source>
        <dbReference type="Proteomes" id="UP000826271"/>
    </source>
</evidence>
<dbReference type="Pfam" id="PF13456">
    <property type="entry name" value="RVT_3"/>
    <property type="match status" value="1"/>
</dbReference>
<proteinExistence type="predicted"/>
<keyword evidence="3" id="KW-1185">Reference proteome</keyword>
<dbReference type="Proteomes" id="UP000826271">
    <property type="component" value="Unassembled WGS sequence"/>
</dbReference>
<comment type="caution">
    <text evidence="2">The sequence shown here is derived from an EMBL/GenBank/DDBJ whole genome shotgun (WGS) entry which is preliminary data.</text>
</comment>
<dbReference type="GO" id="GO:0003676">
    <property type="term" value="F:nucleic acid binding"/>
    <property type="evidence" value="ECO:0007669"/>
    <property type="project" value="InterPro"/>
</dbReference>
<reference evidence="2" key="1">
    <citation type="submission" date="2019-10" db="EMBL/GenBank/DDBJ databases">
        <authorList>
            <person name="Zhang R."/>
            <person name="Pan Y."/>
            <person name="Wang J."/>
            <person name="Ma R."/>
            <person name="Yu S."/>
        </authorList>
    </citation>
    <scope>NUCLEOTIDE SEQUENCE</scope>
    <source>
        <strain evidence="2">LA-IB0</strain>
        <tissue evidence="2">Leaf</tissue>
    </source>
</reference>
<feature type="domain" description="RNase H type-1" evidence="1">
    <location>
        <begin position="274"/>
        <end position="303"/>
    </location>
</feature>
<organism evidence="2 3">
    <name type="scientific">Buddleja alternifolia</name>
    <dbReference type="NCBI Taxonomy" id="168488"/>
    <lineage>
        <taxon>Eukaryota</taxon>
        <taxon>Viridiplantae</taxon>
        <taxon>Streptophyta</taxon>
        <taxon>Embryophyta</taxon>
        <taxon>Tracheophyta</taxon>
        <taxon>Spermatophyta</taxon>
        <taxon>Magnoliopsida</taxon>
        <taxon>eudicotyledons</taxon>
        <taxon>Gunneridae</taxon>
        <taxon>Pentapetalae</taxon>
        <taxon>asterids</taxon>
        <taxon>lamiids</taxon>
        <taxon>Lamiales</taxon>
        <taxon>Scrophulariaceae</taxon>
        <taxon>Buddlejeae</taxon>
        <taxon>Buddleja</taxon>
    </lineage>
</organism>